<proteinExistence type="predicted"/>
<dbReference type="Proteomes" id="UP000887576">
    <property type="component" value="Unplaced"/>
</dbReference>
<dbReference type="WBParaSite" id="JU765_v2.g18721.t1">
    <property type="protein sequence ID" value="JU765_v2.g18721.t1"/>
    <property type="gene ID" value="JU765_v2.g18721"/>
</dbReference>
<name>A0AC34QR98_9BILA</name>
<protein>
    <submittedName>
        <fullName evidence="2">USP domain-containing protein</fullName>
    </submittedName>
</protein>
<organism evidence="1 2">
    <name type="scientific">Panagrolaimus sp. JU765</name>
    <dbReference type="NCBI Taxonomy" id="591449"/>
    <lineage>
        <taxon>Eukaryota</taxon>
        <taxon>Metazoa</taxon>
        <taxon>Ecdysozoa</taxon>
        <taxon>Nematoda</taxon>
        <taxon>Chromadorea</taxon>
        <taxon>Rhabditida</taxon>
        <taxon>Tylenchina</taxon>
        <taxon>Panagrolaimomorpha</taxon>
        <taxon>Panagrolaimoidea</taxon>
        <taxon>Panagrolaimidae</taxon>
        <taxon>Panagrolaimus</taxon>
    </lineage>
</organism>
<evidence type="ECO:0000313" key="1">
    <source>
        <dbReference type="Proteomes" id="UP000887576"/>
    </source>
</evidence>
<sequence length="215" mass="25052">MLIKYCQFHQCAFLGTASFGFDTIKHSYCSGCGHSYETKTEHLTDISLPLFGIDSEISLTDLLHRELTNGKNHCFGCGQESREKTRFTTLPTNLVIHFGRLFDFKNYEARKSKIEISLPTEFDLSAWIHEGCQIMDQDSLYEKENMNPEVETMIIYQLKAIIFHRGPENGGHFYTVAWDRFQSNWTLFDDVYTTKSNISFIDKREVYMAFYELVI</sequence>
<reference evidence="2" key="1">
    <citation type="submission" date="2022-11" db="UniProtKB">
        <authorList>
            <consortium name="WormBaseParasite"/>
        </authorList>
    </citation>
    <scope>IDENTIFICATION</scope>
</reference>
<accession>A0AC34QR98</accession>
<evidence type="ECO:0000313" key="2">
    <source>
        <dbReference type="WBParaSite" id="JU765_v2.g18721.t1"/>
    </source>
</evidence>